<dbReference type="SUPFAM" id="SSF53448">
    <property type="entry name" value="Nucleotide-diphospho-sugar transferases"/>
    <property type="match status" value="1"/>
</dbReference>
<dbReference type="InterPro" id="IPR029044">
    <property type="entry name" value="Nucleotide-diphossugar_trans"/>
</dbReference>
<dbReference type="Gene3D" id="3.90.550.10">
    <property type="entry name" value="Spore Coat Polysaccharide Biosynthesis Protein SpsA, Chain A"/>
    <property type="match status" value="1"/>
</dbReference>
<name>A0ABR9XN40_9SPHI</name>
<keyword evidence="1" id="KW-1133">Transmembrane helix</keyword>
<reference evidence="3 4" key="1">
    <citation type="submission" date="2020-10" db="EMBL/GenBank/DDBJ databases">
        <title>Mucilaginibacter mali sp. nov., isolated from rhizosphere soil of apple orchard.</title>
        <authorList>
            <person name="Lee J.-S."/>
            <person name="Kim H.S."/>
            <person name="Kim J.-S."/>
        </authorList>
    </citation>
    <scope>NUCLEOTIDE SEQUENCE [LARGE SCALE GENOMIC DNA]</scope>
    <source>
        <strain evidence="3 4">KCTC 23157</strain>
    </source>
</reference>
<proteinExistence type="predicted"/>
<dbReference type="Proteomes" id="UP000632774">
    <property type="component" value="Unassembled WGS sequence"/>
</dbReference>
<dbReference type="EMBL" id="JADFFM010000002">
    <property type="protein sequence ID" value="MBE9668777.1"/>
    <property type="molecule type" value="Genomic_DNA"/>
</dbReference>
<sequence>MHCKLLIILPCYNEEASLPHLLSELKGMQFPVQYHVEVVVVNDRSKDNTSKIAGDYDATILDLPINLGIGGAVQSGLLYAMKNNFDLAVQMDGDGQHPPAELFKLLSCYESSGANVVIGSRFITKEGFQSSFTRRLGISYFYFLNKVFTRRNIYDSTSGFRLFDKKAIQLASLYYPDEYPEPESLVFFSRAGFMVKETPVMMARRNGGESSIGNFASLYYCIKVTIAMFFSAIRKI</sequence>
<comment type="caution">
    <text evidence="3">The sequence shown here is derived from an EMBL/GenBank/DDBJ whole genome shotgun (WGS) entry which is preliminary data.</text>
</comment>
<feature type="transmembrane region" description="Helical" evidence="1">
    <location>
        <begin position="212"/>
        <end position="233"/>
    </location>
</feature>
<protein>
    <submittedName>
        <fullName evidence="3">Glycosyltransferase family 2 protein</fullName>
    </submittedName>
</protein>
<dbReference type="RefSeq" id="WP_194108160.1">
    <property type="nucleotide sequence ID" value="NZ_JADFFM010000002.1"/>
</dbReference>
<keyword evidence="1" id="KW-0472">Membrane</keyword>
<dbReference type="Pfam" id="PF00535">
    <property type="entry name" value="Glycos_transf_2"/>
    <property type="match status" value="1"/>
</dbReference>
<accession>A0ABR9XN40</accession>
<evidence type="ECO:0000313" key="3">
    <source>
        <dbReference type="EMBL" id="MBE9668777.1"/>
    </source>
</evidence>
<evidence type="ECO:0000259" key="2">
    <source>
        <dbReference type="Pfam" id="PF00535"/>
    </source>
</evidence>
<dbReference type="CDD" id="cd04179">
    <property type="entry name" value="DPM_DPG-synthase_like"/>
    <property type="match status" value="1"/>
</dbReference>
<dbReference type="InterPro" id="IPR050256">
    <property type="entry name" value="Glycosyltransferase_2"/>
</dbReference>
<organism evidence="3 4">
    <name type="scientific">Mucilaginibacter boryungensis</name>
    <dbReference type="NCBI Taxonomy" id="768480"/>
    <lineage>
        <taxon>Bacteria</taxon>
        <taxon>Pseudomonadati</taxon>
        <taxon>Bacteroidota</taxon>
        <taxon>Sphingobacteriia</taxon>
        <taxon>Sphingobacteriales</taxon>
        <taxon>Sphingobacteriaceae</taxon>
        <taxon>Mucilaginibacter</taxon>
    </lineage>
</organism>
<evidence type="ECO:0000256" key="1">
    <source>
        <dbReference type="SAM" id="Phobius"/>
    </source>
</evidence>
<evidence type="ECO:0000313" key="4">
    <source>
        <dbReference type="Proteomes" id="UP000632774"/>
    </source>
</evidence>
<keyword evidence="1" id="KW-0812">Transmembrane</keyword>
<keyword evidence="4" id="KW-1185">Reference proteome</keyword>
<feature type="domain" description="Glycosyltransferase 2-like" evidence="2">
    <location>
        <begin position="7"/>
        <end position="168"/>
    </location>
</feature>
<dbReference type="PANTHER" id="PTHR48090">
    <property type="entry name" value="UNDECAPRENYL-PHOSPHATE 4-DEOXY-4-FORMAMIDO-L-ARABINOSE TRANSFERASE-RELATED"/>
    <property type="match status" value="1"/>
</dbReference>
<gene>
    <name evidence="3" type="ORF">IRJ18_20585</name>
</gene>
<dbReference type="InterPro" id="IPR001173">
    <property type="entry name" value="Glyco_trans_2-like"/>
</dbReference>